<dbReference type="Pfam" id="PF00207">
    <property type="entry name" value="A2M"/>
    <property type="match status" value="1"/>
</dbReference>
<dbReference type="InterPro" id="IPR041555">
    <property type="entry name" value="MG3"/>
</dbReference>
<dbReference type="Gene3D" id="1.20.91.20">
    <property type="entry name" value="Anaphylotoxins (complement system)"/>
    <property type="match status" value="1"/>
</dbReference>
<dbReference type="PROSITE" id="PS00477">
    <property type="entry name" value="ALPHA_2_MACROGLOBULIN"/>
    <property type="match status" value="1"/>
</dbReference>
<keyword evidence="9" id="KW-1185">Reference proteome</keyword>
<dbReference type="InterPro" id="IPR008930">
    <property type="entry name" value="Terpenoid_cyclase/PrenylTrfase"/>
</dbReference>
<dbReference type="InterPro" id="IPR011625">
    <property type="entry name" value="A2M_N_BRD"/>
</dbReference>
<dbReference type="SUPFAM" id="SSF48239">
    <property type="entry name" value="Terpenoid cyclases/Protein prenyltransferases"/>
    <property type="match status" value="1"/>
</dbReference>
<evidence type="ECO:0000313" key="9">
    <source>
        <dbReference type="Proteomes" id="UP001221898"/>
    </source>
</evidence>
<dbReference type="Pfam" id="PF07677">
    <property type="entry name" value="A2M_recep"/>
    <property type="match status" value="1"/>
</dbReference>
<dbReference type="CDD" id="cd02896">
    <property type="entry name" value="complement_C3_C4_C5"/>
    <property type="match status" value="1"/>
</dbReference>
<dbReference type="PANTHER" id="PTHR11412">
    <property type="entry name" value="MACROGLOBULIN / COMPLEMENT"/>
    <property type="match status" value="1"/>
</dbReference>
<dbReference type="Pfam" id="PF17790">
    <property type="entry name" value="MG1"/>
    <property type="match status" value="1"/>
</dbReference>
<comment type="subcellular location">
    <subcellularLocation>
        <location evidence="1">Secreted</location>
    </subcellularLocation>
</comment>
<dbReference type="CDD" id="cd00017">
    <property type="entry name" value="ANATO"/>
    <property type="match status" value="1"/>
</dbReference>
<dbReference type="SUPFAM" id="SSF49410">
    <property type="entry name" value="Alpha-macroglobulin receptor domain"/>
    <property type="match status" value="1"/>
</dbReference>
<dbReference type="Pfam" id="PF17791">
    <property type="entry name" value="MG3"/>
    <property type="match status" value="1"/>
</dbReference>
<keyword evidence="4" id="KW-1015">Disulfide bond</keyword>
<dbReference type="Gene3D" id="6.20.50.160">
    <property type="match status" value="1"/>
</dbReference>
<evidence type="ECO:0000259" key="6">
    <source>
        <dbReference type="PROSITE" id="PS01178"/>
    </source>
</evidence>
<dbReference type="SMART" id="SM01360">
    <property type="entry name" value="A2M"/>
    <property type="match status" value="1"/>
</dbReference>
<dbReference type="FunFam" id="2.60.40.1940:FF:000001">
    <property type="entry name" value="Complement component C3"/>
    <property type="match status" value="1"/>
</dbReference>
<dbReference type="InterPro" id="IPR002890">
    <property type="entry name" value="MG2"/>
</dbReference>
<dbReference type="Gene3D" id="2.60.40.690">
    <property type="entry name" value="Alpha-macroglobulin, receptor-binding domain"/>
    <property type="match status" value="1"/>
</dbReference>
<dbReference type="InterPro" id="IPR009048">
    <property type="entry name" value="A-macroglobulin_rcpt-bd"/>
</dbReference>
<dbReference type="PROSITE" id="PS50189">
    <property type="entry name" value="NTR"/>
    <property type="match status" value="1"/>
</dbReference>
<organism evidence="8 9">
    <name type="scientific">Aldrovandia affinis</name>
    <dbReference type="NCBI Taxonomy" id="143900"/>
    <lineage>
        <taxon>Eukaryota</taxon>
        <taxon>Metazoa</taxon>
        <taxon>Chordata</taxon>
        <taxon>Craniata</taxon>
        <taxon>Vertebrata</taxon>
        <taxon>Euteleostomi</taxon>
        <taxon>Actinopterygii</taxon>
        <taxon>Neopterygii</taxon>
        <taxon>Teleostei</taxon>
        <taxon>Notacanthiformes</taxon>
        <taxon>Halosauridae</taxon>
        <taxon>Aldrovandia</taxon>
    </lineage>
</organism>
<feature type="domain" description="NTR" evidence="7">
    <location>
        <begin position="1556"/>
        <end position="1705"/>
    </location>
</feature>
<dbReference type="SMART" id="SM00643">
    <property type="entry name" value="C345C"/>
    <property type="match status" value="1"/>
</dbReference>
<dbReference type="InterPro" id="IPR018081">
    <property type="entry name" value="Anaphylatoxin_comp_syst"/>
</dbReference>
<dbReference type="InterPro" id="IPR011626">
    <property type="entry name" value="Alpha-macroglobulin_TED"/>
</dbReference>
<evidence type="ECO:0000313" key="8">
    <source>
        <dbReference type="EMBL" id="KAJ8404684.1"/>
    </source>
</evidence>
<dbReference type="FunFam" id="6.20.50.160:FF:000001">
    <property type="entry name" value="Complement component 4"/>
    <property type="match status" value="1"/>
</dbReference>
<dbReference type="InterPro" id="IPR041425">
    <property type="entry name" value="C3/4/5_MG1"/>
</dbReference>
<dbReference type="InterPro" id="IPR001134">
    <property type="entry name" value="Netrin_domain"/>
</dbReference>
<evidence type="ECO:0000256" key="1">
    <source>
        <dbReference type="ARBA" id="ARBA00004613"/>
    </source>
</evidence>
<keyword evidence="2" id="KW-0964">Secreted</keyword>
<dbReference type="GO" id="GO:0006956">
    <property type="term" value="P:complement activation"/>
    <property type="evidence" value="ECO:0007669"/>
    <property type="project" value="TreeGrafter"/>
</dbReference>
<dbReference type="SMART" id="SM00104">
    <property type="entry name" value="ANATO"/>
    <property type="match status" value="1"/>
</dbReference>
<dbReference type="FunFam" id="2.40.50.120:FF:000013">
    <property type="entry name" value="Complement C3"/>
    <property type="match status" value="1"/>
</dbReference>
<evidence type="ECO:0000256" key="3">
    <source>
        <dbReference type="ARBA" id="ARBA00022966"/>
    </source>
</evidence>
<dbReference type="Gene3D" id="2.20.130.20">
    <property type="match status" value="1"/>
</dbReference>
<dbReference type="Gene3D" id="2.60.40.10">
    <property type="entry name" value="Immunoglobulins"/>
    <property type="match status" value="2"/>
</dbReference>
<dbReference type="GO" id="GO:0004866">
    <property type="term" value="F:endopeptidase inhibitor activity"/>
    <property type="evidence" value="ECO:0007669"/>
    <property type="project" value="InterPro"/>
</dbReference>
<dbReference type="Gene3D" id="2.60.40.1940">
    <property type="match status" value="1"/>
</dbReference>
<evidence type="ECO:0000256" key="4">
    <source>
        <dbReference type="ARBA" id="ARBA00023157"/>
    </source>
</evidence>
<dbReference type="PROSITE" id="PS01177">
    <property type="entry name" value="ANAPHYLATOXIN_1"/>
    <property type="match status" value="1"/>
</dbReference>
<feature type="domain" description="Anaphylatoxin-like" evidence="6">
    <location>
        <begin position="683"/>
        <end position="718"/>
    </location>
</feature>
<dbReference type="InterPro" id="IPR001599">
    <property type="entry name" value="Macroglobln_a2"/>
</dbReference>
<dbReference type="PANTHER" id="PTHR11412:SF86">
    <property type="entry name" value="COMPLEMENT C4-A-RELATED"/>
    <property type="match status" value="1"/>
</dbReference>
<sequence>MELALIFVMSTLIAASAQTTGYLITAPSIVHVGVDETVTVQLHEATKPVTVTLYFRHYTIVLSEKKSVALSEDNNYQAVVKLKVKPDAYKDVESQLQTAQPAIYLVAESGDFSHKAFCLVSTRKGYIFIQTDKPIYNPGETANYRVFTLDNYMRPTDEIITLKIFNSKGFMVFRGDVKSGHILQKNTAIPDVEPAGHWKIVASFTHLPMSNTSVEFEVREYVLPSFEVKIEPAKQYYTLREESFNFNVSARYTYGKGVNGIVYVRFGIIDDQGNKTFLPGLEKQTAIQDGNAEISLLTHDLRGKAENLTIDLEGHRLYIAVTALETASGELEEAESSTVKIVTTPYVIDLSKTKKYFTPEGMFSILATITFPDGTPAPGLHMKSIVTVVGGAEEILFQEGLGNKDGEVVLTFKVPRLAKSLETKVFVEGEDGDSFISEARMTLTATHSDSKSYLSVEVPHLTLGKGQEMRLTFRDITPPGSQRPTHIYYMIISKGRVVRMNRVERTEVTSVSLPFSYDLVPAFRVVAYYFTSNQGKTEFVADSVWVDVQDVCEGQVKIQPFEREPKPGTKVDVMVHTDQAEKVALAAVDTAVYILNKQNKLTAQKMFDYMNSYDLACSAGGGKNHWSVLLDTGLTYMSSFAESPLPKDFSCHGVNRHRRAAANHFQEFSTIVNRYSQPAKRRCCHDGAKLNTQLSCEQRLTRTRHQSPACQEAFLKCCQDATSLRKKIRRSGRRQSLARTFGDGEEDMIDNAIIYLRSYFPQTWMWVTKPVDASGILRHAVSLPDSITTWEIQAIGISQRNGFCIAEPQQLKVFQDFFVSLKLPYSVKRNEQLELKAIVYNYRTEPLQVTVKMASVAELCSAGGDKNSQVVAVPGNSAIPVYFMVVPLAIGTIPIQISAYASRDVADQIKKDLRVVGEGELVSLQEEHNIETRGAIKDLELNIPEPPDAIPGLESDAYISLKGGVMGESVENCLNLEGVDRLIVLPTGCAEQTMLKMSPAIHAMKYLDASNQWVNLNAERRDEATAMIQGGYNRVLTYMKDDGSYGAFQKTPSSVWLTAFIAKELTRCRSIIPVEDSYIRRSISYLVSKQQSSGAFNDPNPVYDRNMQGGVGGFEGDVSLTAFVLATMVQSLPVYLSGEGTETLVAVRNAEKYLEEKINSLRRPFALAITAYALSLASSGSSAARLARARLREIIKCDQVKDTCHWEADKDLRLTGERKAHGVPQADSISVETTAYALLAGLPVEDVPYSTRIARWLTEHRQYGGGFRSTQDTVVALEALAEFSMQNNDVRGLNLNVEICLSKGKKERVHLTKRNAMTLPVFQVKPGSKVTVNIRGEGSGTLSVVRTYRTMKGTDLYCDYYHLNVTLEGEVKYQKNMEEEPGLDDYYNYEAGGDREVEEEPLSRVEWFDLRTRRKRHAPVEPERESSLVYSVCVSMNGRNSTGMAIVDISLLSGLEPNIQDLEDQVKGTEKYIDHYDLGQNKVYLYFNQITESRDCVTFRAKQITPIGLVQPASAVIYDYYNPERRCSVFYSAPQKSAMLSKLCSGDVCACAEGRCPKIKVTFSKNMEENTRINYACFSPIVDYVYVAKVLSSTEDGVFKYYTLAVTRVLQRSKDETIQRNELRDMIQRKSCQEFEMMKDRDYLIMGKDATMTRTLDANGRFRYILTNEMWIEAIPEEKKCTSTRNRGACNLLHNFMKEYEMVQCTA</sequence>
<protein>
    <recommendedName>
        <fullName evidence="10">C4a anaphylatoxin</fullName>
    </recommendedName>
</protein>
<dbReference type="Pfam" id="PF07678">
    <property type="entry name" value="TED_complement"/>
    <property type="match status" value="1"/>
</dbReference>
<keyword evidence="5" id="KW-0732">Signal</keyword>
<dbReference type="FunFam" id="2.60.40.690:FF:000002">
    <property type="entry name" value="Complement C4 isoform-A"/>
    <property type="match status" value="1"/>
</dbReference>
<accession>A0AAD7WQK0</accession>
<dbReference type="Proteomes" id="UP001221898">
    <property type="component" value="Unassembled WGS sequence"/>
</dbReference>
<dbReference type="Gene3D" id="2.60.40.1930">
    <property type="match status" value="3"/>
</dbReference>
<evidence type="ECO:0000259" key="7">
    <source>
        <dbReference type="PROSITE" id="PS50189"/>
    </source>
</evidence>
<dbReference type="EMBL" id="JAINUG010000052">
    <property type="protein sequence ID" value="KAJ8404684.1"/>
    <property type="molecule type" value="Genomic_DNA"/>
</dbReference>
<dbReference type="Pfam" id="PF01835">
    <property type="entry name" value="MG2"/>
    <property type="match status" value="1"/>
</dbReference>
<dbReference type="Pfam" id="PF01821">
    <property type="entry name" value="ANATO"/>
    <property type="match status" value="1"/>
</dbReference>
<dbReference type="Gene3D" id="2.40.50.120">
    <property type="match status" value="1"/>
</dbReference>
<comment type="caution">
    <text evidence="8">The sequence shown here is derived from an EMBL/GenBank/DDBJ whole genome shotgun (WGS) entry which is preliminary data.</text>
</comment>
<dbReference type="InterPro" id="IPR013783">
    <property type="entry name" value="Ig-like_fold"/>
</dbReference>
<evidence type="ECO:0008006" key="10">
    <source>
        <dbReference type="Google" id="ProtNLM"/>
    </source>
</evidence>
<evidence type="ECO:0000256" key="2">
    <source>
        <dbReference type="ARBA" id="ARBA00022525"/>
    </source>
</evidence>
<dbReference type="SMART" id="SM01361">
    <property type="entry name" value="A2M_recep"/>
    <property type="match status" value="1"/>
</dbReference>
<evidence type="ECO:0000256" key="5">
    <source>
        <dbReference type="SAM" id="SignalP"/>
    </source>
</evidence>
<dbReference type="InterPro" id="IPR019742">
    <property type="entry name" value="MacrogloblnA2_CS"/>
</dbReference>
<feature type="signal peptide" evidence="5">
    <location>
        <begin position="1"/>
        <end position="17"/>
    </location>
</feature>
<dbReference type="InterPro" id="IPR050473">
    <property type="entry name" value="A2M/Complement_sys"/>
</dbReference>
<dbReference type="InterPro" id="IPR036595">
    <property type="entry name" value="A-macroglobulin_rcpt-bd_sf"/>
</dbReference>
<keyword evidence="3" id="KW-0882">Thioester bond</keyword>
<name>A0AAD7WQK0_9TELE</name>
<dbReference type="SUPFAM" id="SSF47686">
    <property type="entry name" value="Anaphylotoxins (complement system)"/>
    <property type="match status" value="1"/>
</dbReference>
<dbReference type="SMART" id="SM01359">
    <property type="entry name" value="A2M_N_2"/>
    <property type="match status" value="1"/>
</dbReference>
<reference evidence="8" key="1">
    <citation type="journal article" date="2023" name="Science">
        <title>Genome structures resolve the early diversification of teleost fishes.</title>
        <authorList>
            <person name="Parey E."/>
            <person name="Louis A."/>
            <person name="Montfort J."/>
            <person name="Bouchez O."/>
            <person name="Roques C."/>
            <person name="Iampietro C."/>
            <person name="Lluch J."/>
            <person name="Castinel A."/>
            <person name="Donnadieu C."/>
            <person name="Desvignes T."/>
            <person name="Floi Bucao C."/>
            <person name="Jouanno E."/>
            <person name="Wen M."/>
            <person name="Mejri S."/>
            <person name="Dirks R."/>
            <person name="Jansen H."/>
            <person name="Henkel C."/>
            <person name="Chen W.J."/>
            <person name="Zahm M."/>
            <person name="Cabau C."/>
            <person name="Klopp C."/>
            <person name="Thompson A.W."/>
            <person name="Robinson-Rechavi M."/>
            <person name="Braasch I."/>
            <person name="Lecointre G."/>
            <person name="Bobe J."/>
            <person name="Postlethwait J.H."/>
            <person name="Berthelot C."/>
            <person name="Roest Crollius H."/>
            <person name="Guiguen Y."/>
        </authorList>
    </citation>
    <scope>NUCLEOTIDE SEQUENCE</scope>
    <source>
        <strain evidence="8">NC1722</strain>
    </source>
</reference>
<dbReference type="InterPro" id="IPR018933">
    <property type="entry name" value="Netrin_module_non-TIMP"/>
</dbReference>
<dbReference type="FunFam" id="2.60.40.10:FF:000155">
    <property type="entry name" value="complement C3 isoform X1"/>
    <property type="match status" value="1"/>
</dbReference>
<dbReference type="InterPro" id="IPR047565">
    <property type="entry name" value="Alpha-macroglob_thiol-ester_cl"/>
</dbReference>
<dbReference type="PROSITE" id="PS01178">
    <property type="entry name" value="ANAPHYLATOXIN_2"/>
    <property type="match status" value="1"/>
</dbReference>
<dbReference type="InterPro" id="IPR000020">
    <property type="entry name" value="Anaphylatoxin/fibulin"/>
</dbReference>
<proteinExistence type="predicted"/>
<dbReference type="Gene3D" id="1.50.10.20">
    <property type="match status" value="1"/>
</dbReference>
<dbReference type="Gene3D" id="2.60.120.1540">
    <property type="match status" value="1"/>
</dbReference>
<dbReference type="SMART" id="SM01419">
    <property type="entry name" value="Thiol-ester_cl"/>
    <property type="match status" value="1"/>
</dbReference>
<dbReference type="SUPFAM" id="SSF50242">
    <property type="entry name" value="TIMP-like"/>
    <property type="match status" value="1"/>
</dbReference>
<dbReference type="Pfam" id="PF07703">
    <property type="entry name" value="A2M_BRD"/>
    <property type="match status" value="1"/>
</dbReference>
<dbReference type="InterPro" id="IPR008993">
    <property type="entry name" value="TIMP-like_OB-fold"/>
</dbReference>
<feature type="chain" id="PRO_5042296659" description="C4a anaphylatoxin" evidence="5">
    <location>
        <begin position="18"/>
        <end position="1707"/>
    </location>
</feature>
<dbReference type="GO" id="GO:0005615">
    <property type="term" value="C:extracellular space"/>
    <property type="evidence" value="ECO:0007669"/>
    <property type="project" value="InterPro"/>
</dbReference>
<gene>
    <name evidence="8" type="ORF">AAFF_G00335470</name>
</gene>
<dbReference type="Pfam" id="PF01759">
    <property type="entry name" value="NTR"/>
    <property type="match status" value="1"/>
</dbReference>